<dbReference type="SUPFAM" id="SSF55681">
    <property type="entry name" value="Class II aaRS and biotin synthetases"/>
    <property type="match status" value="1"/>
</dbReference>
<dbReference type="Gene3D" id="3.30.200.20">
    <property type="entry name" value="Phosphorylase Kinase, domain 1"/>
    <property type="match status" value="1"/>
</dbReference>
<dbReference type="SMART" id="SM00591">
    <property type="entry name" value="RWD"/>
    <property type="match status" value="1"/>
</dbReference>
<evidence type="ECO:0000313" key="17">
    <source>
        <dbReference type="EnsemblMetazoa" id="XP_022665085"/>
    </source>
</evidence>
<dbReference type="GO" id="GO:0005737">
    <property type="term" value="C:cytoplasm"/>
    <property type="evidence" value="ECO:0007669"/>
    <property type="project" value="TreeGrafter"/>
</dbReference>
<dbReference type="EnsemblMetazoa" id="XM_022809351">
    <property type="protein sequence ID" value="XP_022665086"/>
    <property type="gene ID" value="LOC111252032"/>
</dbReference>
<proteinExistence type="inferred from homology"/>
<dbReference type="RefSeq" id="XP_022665085.1">
    <property type="nucleotide sequence ID" value="XM_022809350.1"/>
</dbReference>
<dbReference type="EnsemblMetazoa" id="XM_022809352">
    <property type="protein sequence ID" value="XP_022665087"/>
    <property type="gene ID" value="LOC111252032"/>
</dbReference>
<feature type="domain" description="RWD" evidence="16">
    <location>
        <begin position="10"/>
        <end position="124"/>
    </location>
</feature>
<organism evidence="17 18">
    <name type="scientific">Varroa destructor</name>
    <name type="common">Honeybee mite</name>
    <dbReference type="NCBI Taxonomy" id="109461"/>
    <lineage>
        <taxon>Eukaryota</taxon>
        <taxon>Metazoa</taxon>
        <taxon>Ecdysozoa</taxon>
        <taxon>Arthropoda</taxon>
        <taxon>Chelicerata</taxon>
        <taxon>Arachnida</taxon>
        <taxon>Acari</taxon>
        <taxon>Parasitiformes</taxon>
        <taxon>Mesostigmata</taxon>
        <taxon>Gamasina</taxon>
        <taxon>Dermanyssoidea</taxon>
        <taxon>Varroidae</taxon>
        <taxon>Varroa</taxon>
    </lineage>
</organism>
<dbReference type="SMART" id="SM00220">
    <property type="entry name" value="S_TKc"/>
    <property type="match status" value="2"/>
</dbReference>
<dbReference type="InterPro" id="IPR011009">
    <property type="entry name" value="Kinase-like_dom_sf"/>
</dbReference>
<dbReference type="FunCoup" id="A0A7M7MI11">
    <property type="interactions" value="1800"/>
</dbReference>
<dbReference type="PROSITE" id="PS00108">
    <property type="entry name" value="PROTEIN_KINASE_ST"/>
    <property type="match status" value="1"/>
</dbReference>
<feature type="coiled-coil region" evidence="13">
    <location>
        <begin position="130"/>
        <end position="164"/>
    </location>
</feature>
<evidence type="ECO:0000256" key="4">
    <source>
        <dbReference type="ARBA" id="ARBA00022741"/>
    </source>
</evidence>
<dbReference type="CDD" id="cd14046">
    <property type="entry name" value="STKc_EIF2AK4_GCN2_rpt2"/>
    <property type="match status" value="1"/>
</dbReference>
<comment type="similarity">
    <text evidence="7">Belongs to the protein kinase superfamily. Ser/Thr protein kinase family. GCN2 subfamily.</text>
</comment>
<evidence type="ECO:0000259" key="15">
    <source>
        <dbReference type="PROSITE" id="PS50011"/>
    </source>
</evidence>
<keyword evidence="18" id="KW-1185">Reference proteome</keyword>
<reference evidence="17" key="1">
    <citation type="submission" date="2021-01" db="UniProtKB">
        <authorList>
            <consortium name="EnsemblMetazoa"/>
        </authorList>
    </citation>
    <scope>IDENTIFICATION</scope>
</reference>
<keyword evidence="5" id="KW-0418">Kinase</keyword>
<feature type="binding site" evidence="11 12">
    <location>
        <position position="570"/>
    </location>
    <ligand>
        <name>ATP</name>
        <dbReference type="ChEBI" id="CHEBI:30616"/>
    </ligand>
</feature>
<evidence type="ECO:0000256" key="9">
    <source>
        <dbReference type="ARBA" id="ARBA00048679"/>
    </source>
</evidence>
<dbReference type="Pfam" id="PF05773">
    <property type="entry name" value="RWD"/>
    <property type="match status" value="1"/>
</dbReference>
<dbReference type="PANTHER" id="PTHR11042:SF136">
    <property type="entry name" value="EIF-2-ALPHA KINASE GCN2"/>
    <property type="match status" value="1"/>
</dbReference>
<protein>
    <recommendedName>
        <fullName evidence="1">non-specific serine/threonine protein kinase</fullName>
        <ecNumber evidence="1">2.7.11.1</ecNumber>
    </recommendedName>
</protein>
<keyword evidence="4 11" id="KW-0547">Nucleotide-binding</keyword>
<evidence type="ECO:0000313" key="18">
    <source>
        <dbReference type="Proteomes" id="UP000594260"/>
    </source>
</evidence>
<dbReference type="InterPro" id="IPR016255">
    <property type="entry name" value="Gcn2"/>
</dbReference>
<dbReference type="GO" id="GO:0005524">
    <property type="term" value="F:ATP binding"/>
    <property type="evidence" value="ECO:0007669"/>
    <property type="project" value="UniProtKB-UniRule"/>
</dbReference>
<feature type="active site" description="Proton acceptor" evidence="10">
    <location>
        <position position="771"/>
    </location>
</feature>
<dbReference type="SUPFAM" id="SSF56112">
    <property type="entry name" value="Protein kinase-like (PK-like)"/>
    <property type="match status" value="2"/>
</dbReference>
<feature type="domain" description="Protein kinase" evidence="15">
    <location>
        <begin position="541"/>
        <end position="916"/>
    </location>
</feature>
<dbReference type="RefSeq" id="XP_022665087.1">
    <property type="nucleotide sequence ID" value="XM_022809352.1"/>
</dbReference>
<dbReference type="OrthoDB" id="6430822at2759"/>
<evidence type="ECO:0000256" key="7">
    <source>
        <dbReference type="ARBA" id="ARBA00037982"/>
    </source>
</evidence>
<dbReference type="FunFam" id="3.10.110.10:FF:000050">
    <property type="entry name" value="eIF-2-alpha kinase GCN2"/>
    <property type="match status" value="1"/>
</dbReference>
<evidence type="ECO:0000256" key="13">
    <source>
        <dbReference type="SAM" id="Coils"/>
    </source>
</evidence>
<keyword evidence="13" id="KW-0175">Coiled coil</keyword>
<dbReference type="InterPro" id="IPR000719">
    <property type="entry name" value="Prot_kinase_dom"/>
</dbReference>
<dbReference type="InParanoid" id="A0A7M7MI11"/>
<dbReference type="KEGG" id="vde:111252032"/>
<dbReference type="PROSITE" id="PS50908">
    <property type="entry name" value="RWD"/>
    <property type="match status" value="1"/>
</dbReference>
<evidence type="ECO:0000256" key="14">
    <source>
        <dbReference type="SAM" id="MobiDB-lite"/>
    </source>
</evidence>
<dbReference type="EnsemblMetazoa" id="XM_022809350">
    <property type="protein sequence ID" value="XP_022665085"/>
    <property type="gene ID" value="LOC111252032"/>
</dbReference>
<evidence type="ECO:0000256" key="10">
    <source>
        <dbReference type="PIRSR" id="PIRSR000660-1"/>
    </source>
</evidence>
<dbReference type="Proteomes" id="UP000594260">
    <property type="component" value="Unplaced"/>
</dbReference>
<evidence type="ECO:0000256" key="5">
    <source>
        <dbReference type="ARBA" id="ARBA00022777"/>
    </source>
</evidence>
<dbReference type="OMA" id="FEDIAWD"/>
<dbReference type="Gene3D" id="3.30.930.10">
    <property type="entry name" value="Bira Bifunctional Protein, Domain 2"/>
    <property type="match status" value="1"/>
</dbReference>
<evidence type="ECO:0000256" key="8">
    <source>
        <dbReference type="ARBA" id="ARBA00047899"/>
    </source>
</evidence>
<dbReference type="PANTHER" id="PTHR11042">
    <property type="entry name" value="EUKARYOTIC TRANSLATION INITIATION FACTOR 2-ALPHA KINASE EIF2-ALPHA KINASE -RELATED"/>
    <property type="match status" value="1"/>
</dbReference>
<dbReference type="RefSeq" id="XP_022665086.1">
    <property type="nucleotide sequence ID" value="XM_022809351.1"/>
</dbReference>
<accession>A0A7M7MI11</accession>
<dbReference type="InterPro" id="IPR016135">
    <property type="entry name" value="UBQ-conjugating_enzyme/RWD"/>
</dbReference>
<keyword evidence="3" id="KW-0808">Transferase</keyword>
<keyword evidence="6 11" id="KW-0067">ATP-binding</keyword>
<keyword evidence="2" id="KW-0723">Serine/threonine-protein kinase</keyword>
<evidence type="ECO:0000256" key="6">
    <source>
        <dbReference type="ARBA" id="ARBA00022840"/>
    </source>
</evidence>
<dbReference type="EC" id="2.7.11.1" evidence="1"/>
<feature type="region of interest" description="Disordered" evidence="14">
    <location>
        <begin position="180"/>
        <end position="218"/>
    </location>
</feature>
<dbReference type="InterPro" id="IPR045864">
    <property type="entry name" value="aa-tRNA-synth_II/BPL/LPL"/>
</dbReference>
<dbReference type="InterPro" id="IPR050339">
    <property type="entry name" value="CC_SR_Kinase"/>
</dbReference>
<evidence type="ECO:0000259" key="16">
    <source>
        <dbReference type="PROSITE" id="PS50908"/>
    </source>
</evidence>
<dbReference type="PIRSF" id="PIRSF000660">
    <property type="entry name" value="Ser/Thr_PK_GCN2"/>
    <property type="match status" value="1"/>
</dbReference>
<name>A0A7M7MI11_VARDE</name>
<dbReference type="GO" id="GO:0000077">
    <property type="term" value="P:DNA damage checkpoint signaling"/>
    <property type="evidence" value="ECO:0007669"/>
    <property type="project" value="InterPro"/>
</dbReference>
<dbReference type="InterPro" id="IPR006575">
    <property type="entry name" value="RWD_dom"/>
</dbReference>
<evidence type="ECO:0000256" key="12">
    <source>
        <dbReference type="PROSITE-ProRule" id="PRU10141"/>
    </source>
</evidence>
<dbReference type="InterPro" id="IPR008271">
    <property type="entry name" value="Ser/Thr_kinase_AS"/>
</dbReference>
<evidence type="ECO:0000256" key="1">
    <source>
        <dbReference type="ARBA" id="ARBA00012513"/>
    </source>
</evidence>
<sequence>MSTYGERQDEELEVLQSIYVNDVHDLRPKKVKWKIWHPLDVKIRLRPQKSMTNKESHAELTLRVTCGPTYPDSVPSFEVLNNKGVPTSATDQLIVEINKMAENLKGEVMILNVCQYVQEYLVRFNKPRALSIYDEMMQNKRKQKEQLEEEQKALEAKEQEEQGKVIDQLAYQVKMRQEQVREEARRRRANSSGQNDMRLSYSSDKSPDDSESSGTSCKGHKVVQVKITVSGKERTLHRGRCLGHSSGGSVAFVAMEAATGETFCLHEWIFTQKSSSRLKEFELNSSQQMLLSTVDSQFGILCRVQHPNLVRYYGILQEPQKDKITISILQEMLTGHTPLKMHISQGIPLDLQVLRSYCQDILNGLLHLHENDLSHGGLTLSNVFVNQRGVVKISDFGVVKNLDDLMRSLFGGEDSSKPTNVMKLDVYSVGLLSLELAQGSRIHENIIKISSLFPSDFQDFLKKCFARNENERWEVSQLLEHKFITKKIIYKSQISNTPSSTSDLESLETDNADEGAIANSSNNIPVSYNDLPSTSRLKTEFQILEFLGSGGFGLVLKVRNKLDSNIYAIKQILLEPSNRHLNRKIIREVCLLSRLNHENVVRYFNSWVEVVAMKTDIEAELGTSPKKSDSLSLMLNRVEPHFEAPPMVDTSVEWSVSLSYVMPKNAVESSDSSEGELFGIGHKSESSDIMFEHSANSPPSNNDNDTGEVSEVDSACQVQYMFIQMEFCDKLTLRNAIDGGLYKDADRMWRLFREIIEGLVHIHQQGIIHRDLKPVNIFLSKTDRAKIGDFGLATTARGTRPEEGDVIKSPDFGTESRTGRVGTELYTAPESETGGVYTQKVDIYSLGVIFFEMSYPCKTKMERARNLGNIRLPDIKLPQDFESFLSHQQVHLVKWLLHHDPSKRPTSVDLLSSDYLPPPVIEEAELNEMLRHTVSNRQSKTYKKLVHSLFSQQMDDVWEYTFDMDDVQNSDTSLRNSAIFCCVRERIEAVMKLHGAQNVYVPLLMPRSGRVEADENMVELMDNQGSLVSIPHNTRVPFARYVARKGIPFIKRYAIDRVFRSRRIFGCHPKELFEASFDIASTHIDPDERLPLMEVFSVIEEVICQFSFLDKLDLGPYLRINHYGLLKSLLLYAGINDETKQLKILKLLRNRYVSKLKIQNQLSDMSLPETCINMISQFREVEDSMAKIIAMYRSIIHNKGAAGAAAKSALEELDTVVTLLESISFKLPVVIVPCLVHNASLYNTGLLFEVKLRTNKRLKSGQDVLAVGGCYDTLINRFRVRLARSDVLPQYRAVGVSFTVDKLVKLAIEFEKVSYVDSVVCTTAQKAMNRESALVLRTLWLGSTSSTTMNPTLSVEEVSQICREMNVGHILLLKDTDPEMVKVRTFDKDKYSERRVSFKDALELVAASRQEVQSVSRDSATTTRKEDRPATLESLIKVTLLSQEKLSALQRKRAETHVVAILKGPLFKCINDKLFVEVLAVDMGLPQVRHIAANLNVESDEKAFQASVKELLEKIDSSSMKSYYEIICDRVRQLVFENSVCAAFVIFGRKDNSFKIVVCPANCRL</sequence>
<feature type="domain" description="Protein kinase" evidence="15">
    <location>
        <begin position="236"/>
        <end position="484"/>
    </location>
</feature>
<dbReference type="SUPFAM" id="SSF54495">
    <property type="entry name" value="UBC-like"/>
    <property type="match status" value="1"/>
</dbReference>
<dbReference type="GO" id="GO:0004694">
    <property type="term" value="F:eukaryotic translation initiation factor 2alpha kinase activity"/>
    <property type="evidence" value="ECO:0007669"/>
    <property type="project" value="InterPro"/>
</dbReference>
<dbReference type="Gene3D" id="3.10.110.10">
    <property type="entry name" value="Ubiquitin Conjugating Enzyme"/>
    <property type="match status" value="1"/>
</dbReference>
<evidence type="ECO:0000256" key="11">
    <source>
        <dbReference type="PIRSR" id="PIRSR000660-2"/>
    </source>
</evidence>
<feature type="binding site" evidence="11">
    <location>
        <begin position="547"/>
        <end position="555"/>
    </location>
    <ligand>
        <name>ATP</name>
        <dbReference type="ChEBI" id="CHEBI:30616"/>
    </ligand>
</feature>
<dbReference type="CDD" id="cd23823">
    <property type="entry name" value="RWD_GCN2"/>
    <property type="match status" value="1"/>
</dbReference>
<dbReference type="GO" id="GO:0005634">
    <property type="term" value="C:nucleus"/>
    <property type="evidence" value="ECO:0007669"/>
    <property type="project" value="TreeGrafter"/>
</dbReference>
<dbReference type="Gene3D" id="1.10.510.10">
    <property type="entry name" value="Transferase(Phosphotransferase) domain 1"/>
    <property type="match status" value="2"/>
</dbReference>
<dbReference type="GeneID" id="111252032"/>
<comment type="catalytic activity">
    <reaction evidence="8">
        <text>L-threonyl-[protein] + ATP = O-phospho-L-threonyl-[protein] + ADP + H(+)</text>
        <dbReference type="Rhea" id="RHEA:46608"/>
        <dbReference type="Rhea" id="RHEA-COMP:11060"/>
        <dbReference type="Rhea" id="RHEA-COMP:11605"/>
        <dbReference type="ChEBI" id="CHEBI:15378"/>
        <dbReference type="ChEBI" id="CHEBI:30013"/>
        <dbReference type="ChEBI" id="CHEBI:30616"/>
        <dbReference type="ChEBI" id="CHEBI:61977"/>
        <dbReference type="ChEBI" id="CHEBI:456216"/>
        <dbReference type="EC" id="2.7.11.1"/>
    </reaction>
</comment>
<dbReference type="Pfam" id="PF00069">
    <property type="entry name" value="Pkinase"/>
    <property type="match status" value="3"/>
</dbReference>
<dbReference type="CTD" id="43709"/>
<dbReference type="PROSITE" id="PS00107">
    <property type="entry name" value="PROTEIN_KINASE_ATP"/>
    <property type="match status" value="1"/>
</dbReference>
<dbReference type="GO" id="GO:0009893">
    <property type="term" value="P:positive regulation of metabolic process"/>
    <property type="evidence" value="ECO:0007669"/>
    <property type="project" value="UniProtKB-ARBA"/>
</dbReference>
<dbReference type="PROSITE" id="PS50011">
    <property type="entry name" value="PROTEIN_KINASE_DOM"/>
    <property type="match status" value="2"/>
</dbReference>
<dbReference type="InterPro" id="IPR017441">
    <property type="entry name" value="Protein_kinase_ATP_BS"/>
</dbReference>
<evidence type="ECO:0000256" key="3">
    <source>
        <dbReference type="ARBA" id="ARBA00022679"/>
    </source>
</evidence>
<comment type="catalytic activity">
    <reaction evidence="9">
        <text>L-seryl-[protein] + ATP = O-phospho-L-seryl-[protein] + ADP + H(+)</text>
        <dbReference type="Rhea" id="RHEA:17989"/>
        <dbReference type="Rhea" id="RHEA-COMP:9863"/>
        <dbReference type="Rhea" id="RHEA-COMP:11604"/>
        <dbReference type="ChEBI" id="CHEBI:15378"/>
        <dbReference type="ChEBI" id="CHEBI:29999"/>
        <dbReference type="ChEBI" id="CHEBI:30616"/>
        <dbReference type="ChEBI" id="CHEBI:83421"/>
        <dbReference type="ChEBI" id="CHEBI:456216"/>
        <dbReference type="EC" id="2.7.11.1"/>
    </reaction>
</comment>
<evidence type="ECO:0000256" key="2">
    <source>
        <dbReference type="ARBA" id="ARBA00022527"/>
    </source>
</evidence>